<name>A0ACC1RTZ0_9APHY</name>
<proteinExistence type="predicted"/>
<comment type="caution">
    <text evidence="1">The sequence shown here is derived from an EMBL/GenBank/DDBJ whole genome shotgun (WGS) entry which is preliminary data.</text>
</comment>
<sequence length="228" mass="26446">MPLAIHIVSSKDAVKTKKPLRRRKNKAQDPIFWPRYNEYTVQVSGRFVQTSCMLTSIQDLVYIASLTPLTRIPRCLIPSSDNLKPPTMHYGWLIDETVKQSLLEEAQKKNIADYMYGFHDPDFWENLRRLNPGVQDSDLGEPDLYVDGTLELLVEAILEEMGLDRWMSDHINYVLVPKKITARAFTVYTNHEMHNSPSDEIIERLHVRFGFTGKPRWYADGACFQWGD</sequence>
<dbReference type="Proteomes" id="UP001148662">
    <property type="component" value="Unassembled WGS sequence"/>
</dbReference>
<keyword evidence="2" id="KW-1185">Reference proteome</keyword>
<organism evidence="1 2">
    <name type="scientific">Phlebia brevispora</name>
    <dbReference type="NCBI Taxonomy" id="194682"/>
    <lineage>
        <taxon>Eukaryota</taxon>
        <taxon>Fungi</taxon>
        <taxon>Dikarya</taxon>
        <taxon>Basidiomycota</taxon>
        <taxon>Agaricomycotina</taxon>
        <taxon>Agaricomycetes</taxon>
        <taxon>Polyporales</taxon>
        <taxon>Meruliaceae</taxon>
        <taxon>Phlebia</taxon>
    </lineage>
</organism>
<dbReference type="EMBL" id="JANHOG010002259">
    <property type="protein sequence ID" value="KAJ3525288.1"/>
    <property type="molecule type" value="Genomic_DNA"/>
</dbReference>
<accession>A0ACC1RTZ0</accession>
<evidence type="ECO:0000313" key="1">
    <source>
        <dbReference type="EMBL" id="KAJ3525288.1"/>
    </source>
</evidence>
<evidence type="ECO:0000313" key="2">
    <source>
        <dbReference type="Proteomes" id="UP001148662"/>
    </source>
</evidence>
<reference evidence="1" key="1">
    <citation type="submission" date="2022-07" db="EMBL/GenBank/DDBJ databases">
        <title>Genome Sequence of Phlebia brevispora.</title>
        <authorList>
            <person name="Buettner E."/>
        </authorList>
    </citation>
    <scope>NUCLEOTIDE SEQUENCE</scope>
    <source>
        <strain evidence="1">MPL23</strain>
    </source>
</reference>
<gene>
    <name evidence="1" type="ORF">NM688_g8425</name>
</gene>
<protein>
    <submittedName>
        <fullName evidence="1">Uncharacterized protein</fullName>
    </submittedName>
</protein>